<feature type="compositionally biased region" description="Polar residues" evidence="1">
    <location>
        <begin position="152"/>
        <end position="163"/>
    </location>
</feature>
<dbReference type="Proteomes" id="UP000326877">
    <property type="component" value="Unassembled WGS sequence"/>
</dbReference>
<organism evidence="3">
    <name type="scientific">Petromyces alliaceus</name>
    <name type="common">Aspergillus alliaceus</name>
    <dbReference type="NCBI Taxonomy" id="209559"/>
    <lineage>
        <taxon>Eukaryota</taxon>
        <taxon>Fungi</taxon>
        <taxon>Dikarya</taxon>
        <taxon>Ascomycota</taxon>
        <taxon>Pezizomycotina</taxon>
        <taxon>Eurotiomycetes</taxon>
        <taxon>Eurotiomycetidae</taxon>
        <taxon>Eurotiales</taxon>
        <taxon>Aspergillaceae</taxon>
        <taxon>Aspergillus</taxon>
        <taxon>Aspergillus subgen. Circumdati</taxon>
    </lineage>
</organism>
<dbReference type="OrthoDB" id="4368092at2759"/>
<keyword evidence="2" id="KW-0732">Signal</keyword>
<sequence>MKWSTFMPLSAYALALLPSTGAWQFTWTDASNTTHIESGHGPSECIRVNHEKGGLFAIDSKGEKNINMMLYHNPDCKGEPAGMATEYFSKESSVDIRGFQVVSLSTGSNSTTTATSRQSSSATKSETSAATATPTKSTTGTSQSAGTTTSARETSSPTPNASVRLSLTGHDMVKTAIGLVAGIATAQWLC</sequence>
<evidence type="ECO:0000256" key="1">
    <source>
        <dbReference type="SAM" id="MobiDB-lite"/>
    </source>
</evidence>
<evidence type="ECO:0000256" key="2">
    <source>
        <dbReference type="SAM" id="SignalP"/>
    </source>
</evidence>
<accession>A0A5N6FYF7</accession>
<feature type="signal peptide" evidence="2">
    <location>
        <begin position="1"/>
        <end position="22"/>
    </location>
</feature>
<protein>
    <submittedName>
        <fullName evidence="3">Uncharacterized protein</fullName>
    </submittedName>
</protein>
<gene>
    <name evidence="3" type="ORF">BDV23DRAFT_147859</name>
</gene>
<dbReference type="EMBL" id="ML735225">
    <property type="protein sequence ID" value="KAE8394073.1"/>
    <property type="molecule type" value="Genomic_DNA"/>
</dbReference>
<evidence type="ECO:0000313" key="3">
    <source>
        <dbReference type="EMBL" id="KAE8394073.1"/>
    </source>
</evidence>
<reference evidence="3" key="1">
    <citation type="submission" date="2019-04" db="EMBL/GenBank/DDBJ databases">
        <title>Friends and foes A comparative genomics studyof 23 Aspergillus species from section Flavi.</title>
        <authorList>
            <consortium name="DOE Joint Genome Institute"/>
            <person name="Kjaerbolling I."/>
            <person name="Vesth T."/>
            <person name="Frisvad J.C."/>
            <person name="Nybo J.L."/>
            <person name="Theobald S."/>
            <person name="Kildgaard S."/>
            <person name="Isbrandt T."/>
            <person name="Kuo A."/>
            <person name="Sato A."/>
            <person name="Lyhne E.K."/>
            <person name="Kogle M.E."/>
            <person name="Wiebenga A."/>
            <person name="Kun R.S."/>
            <person name="Lubbers R.J."/>
            <person name="Makela M.R."/>
            <person name="Barry K."/>
            <person name="Chovatia M."/>
            <person name="Clum A."/>
            <person name="Daum C."/>
            <person name="Haridas S."/>
            <person name="He G."/>
            <person name="LaButti K."/>
            <person name="Lipzen A."/>
            <person name="Mondo S."/>
            <person name="Riley R."/>
            <person name="Salamov A."/>
            <person name="Simmons B.A."/>
            <person name="Magnuson J.K."/>
            <person name="Henrissat B."/>
            <person name="Mortensen U.H."/>
            <person name="Larsen T.O."/>
            <person name="Devries R.P."/>
            <person name="Grigoriev I.V."/>
            <person name="Machida M."/>
            <person name="Baker S.E."/>
            <person name="Andersen M.R."/>
        </authorList>
    </citation>
    <scope>NUCLEOTIDE SEQUENCE [LARGE SCALE GENOMIC DNA]</scope>
    <source>
        <strain evidence="3">IBT 14317</strain>
    </source>
</reference>
<feature type="region of interest" description="Disordered" evidence="1">
    <location>
        <begin position="106"/>
        <end position="163"/>
    </location>
</feature>
<feature type="compositionally biased region" description="Low complexity" evidence="1">
    <location>
        <begin position="106"/>
        <end position="151"/>
    </location>
</feature>
<dbReference type="AlphaFoldDB" id="A0A5N6FYF7"/>
<feature type="chain" id="PRO_5043456239" evidence="2">
    <location>
        <begin position="23"/>
        <end position="190"/>
    </location>
</feature>
<name>A0A5N6FYF7_PETAA</name>
<proteinExistence type="predicted"/>
<accession>A0A5N7CKR2</accession>